<organism evidence="2">
    <name type="scientific">hydrothermal vent metagenome</name>
    <dbReference type="NCBI Taxonomy" id="652676"/>
    <lineage>
        <taxon>unclassified sequences</taxon>
        <taxon>metagenomes</taxon>
        <taxon>ecological metagenomes</taxon>
    </lineage>
</organism>
<proteinExistence type="predicted"/>
<feature type="non-terminal residue" evidence="2">
    <location>
        <position position="1"/>
    </location>
</feature>
<feature type="domain" description="Glycosyl hydrolases family 38 C-terminal" evidence="1">
    <location>
        <begin position="1"/>
        <end position="56"/>
    </location>
</feature>
<dbReference type="Pfam" id="PF17677">
    <property type="entry name" value="Glyco_hydro38C2"/>
    <property type="match status" value="1"/>
</dbReference>
<dbReference type="InterPro" id="IPR041147">
    <property type="entry name" value="GH38_C"/>
</dbReference>
<name>A0A3B1CU23_9ZZZZ</name>
<accession>A0A3B1CU23</accession>
<reference evidence="2" key="1">
    <citation type="submission" date="2018-06" db="EMBL/GenBank/DDBJ databases">
        <authorList>
            <person name="Zhirakovskaya E."/>
        </authorList>
    </citation>
    <scope>NUCLEOTIDE SEQUENCE</scope>
</reference>
<dbReference type="AlphaFoldDB" id="A0A3B1CU23"/>
<sequence>LRCYETDGLDTDVTISLSAQLKSAEQTNIIEQDGKEMKLENGKLKFHIGHNAIETFKLMVN</sequence>
<gene>
    <name evidence="2" type="ORF">MNBD_IGNAVI01-2913</name>
</gene>
<evidence type="ECO:0000313" key="2">
    <source>
        <dbReference type="EMBL" id="VAX27488.1"/>
    </source>
</evidence>
<dbReference type="EMBL" id="UOGD01000385">
    <property type="protein sequence ID" value="VAX27488.1"/>
    <property type="molecule type" value="Genomic_DNA"/>
</dbReference>
<evidence type="ECO:0000259" key="1">
    <source>
        <dbReference type="Pfam" id="PF17677"/>
    </source>
</evidence>
<protein>
    <recommendedName>
        <fullName evidence="1">Glycosyl hydrolases family 38 C-terminal domain-containing protein</fullName>
    </recommendedName>
</protein>